<proteinExistence type="predicted"/>
<dbReference type="EMBL" id="BPLR01010599">
    <property type="protein sequence ID" value="GIY40335.1"/>
    <property type="molecule type" value="Genomic_DNA"/>
</dbReference>
<evidence type="ECO:0000313" key="1">
    <source>
        <dbReference type="EMBL" id="GIY40335.1"/>
    </source>
</evidence>
<dbReference type="Proteomes" id="UP001054945">
    <property type="component" value="Unassembled WGS sequence"/>
</dbReference>
<organism evidence="1 2">
    <name type="scientific">Caerostris extrusa</name>
    <name type="common">Bark spider</name>
    <name type="synonym">Caerostris bankana</name>
    <dbReference type="NCBI Taxonomy" id="172846"/>
    <lineage>
        <taxon>Eukaryota</taxon>
        <taxon>Metazoa</taxon>
        <taxon>Ecdysozoa</taxon>
        <taxon>Arthropoda</taxon>
        <taxon>Chelicerata</taxon>
        <taxon>Arachnida</taxon>
        <taxon>Araneae</taxon>
        <taxon>Araneomorphae</taxon>
        <taxon>Entelegynae</taxon>
        <taxon>Araneoidea</taxon>
        <taxon>Araneidae</taxon>
        <taxon>Caerostris</taxon>
    </lineage>
</organism>
<accession>A0AAV4T201</accession>
<sequence length="99" mass="11317">MDGTIRILSAAFRLFHEIKGFPFSEQCPLPAKHVVGPEILLINKCFLDFKPGCLLPRFRQKQNNEATAPFGEFPVERVSNFYKKLPVTVRRENNGLITI</sequence>
<evidence type="ECO:0000313" key="2">
    <source>
        <dbReference type="Proteomes" id="UP001054945"/>
    </source>
</evidence>
<reference evidence="1 2" key="1">
    <citation type="submission" date="2021-06" db="EMBL/GenBank/DDBJ databases">
        <title>Caerostris extrusa draft genome.</title>
        <authorList>
            <person name="Kono N."/>
            <person name="Arakawa K."/>
        </authorList>
    </citation>
    <scope>NUCLEOTIDE SEQUENCE [LARGE SCALE GENOMIC DNA]</scope>
</reference>
<gene>
    <name evidence="1" type="ORF">CEXT_712241</name>
</gene>
<name>A0AAV4T201_CAEEX</name>
<dbReference type="AlphaFoldDB" id="A0AAV4T201"/>
<comment type="caution">
    <text evidence="1">The sequence shown here is derived from an EMBL/GenBank/DDBJ whole genome shotgun (WGS) entry which is preliminary data.</text>
</comment>
<protein>
    <submittedName>
        <fullName evidence="1">Uncharacterized protein</fullName>
    </submittedName>
</protein>
<keyword evidence="2" id="KW-1185">Reference proteome</keyword>